<dbReference type="Pfam" id="PF10265">
    <property type="entry name" value="Miga"/>
    <property type="match status" value="1"/>
</dbReference>
<proteinExistence type="inferred from homology"/>
<protein>
    <submittedName>
        <fullName evidence="10">Mitoguardin</fullName>
    </submittedName>
</protein>
<evidence type="ECO:0000256" key="1">
    <source>
        <dbReference type="ARBA" id="ARBA00004294"/>
    </source>
</evidence>
<feature type="region of interest" description="Disordered" evidence="8">
    <location>
        <begin position="587"/>
        <end position="606"/>
    </location>
</feature>
<dbReference type="PANTHER" id="PTHR21508:SF5">
    <property type="entry name" value="MITOGUARDIN"/>
    <property type="match status" value="1"/>
</dbReference>
<evidence type="ECO:0000256" key="5">
    <source>
        <dbReference type="ARBA" id="ARBA00022989"/>
    </source>
</evidence>
<dbReference type="AlphaFoldDB" id="A0AAV3Y4K4"/>
<evidence type="ECO:0000256" key="2">
    <source>
        <dbReference type="ARBA" id="ARBA00008969"/>
    </source>
</evidence>
<evidence type="ECO:0000256" key="3">
    <source>
        <dbReference type="ARBA" id="ARBA00022692"/>
    </source>
</evidence>
<name>A0AAV3Y4K4_9GAST</name>
<evidence type="ECO:0000256" key="4">
    <source>
        <dbReference type="ARBA" id="ARBA00022787"/>
    </source>
</evidence>
<keyword evidence="5 9" id="KW-1133">Transmembrane helix</keyword>
<comment type="subcellular location">
    <subcellularLocation>
        <location evidence="1">Mitochondrion outer membrane</location>
    </subcellularLocation>
</comment>
<evidence type="ECO:0000256" key="8">
    <source>
        <dbReference type="SAM" id="MobiDB-lite"/>
    </source>
</evidence>
<comment type="similarity">
    <text evidence="2">Belongs to the mitoguardin family.</text>
</comment>
<gene>
    <name evidence="10" type="ORF">PoB_000411000</name>
</gene>
<dbReference type="InterPro" id="IPR019392">
    <property type="entry name" value="Miga"/>
</dbReference>
<keyword evidence="4" id="KW-1000">Mitochondrion outer membrane</keyword>
<evidence type="ECO:0000256" key="9">
    <source>
        <dbReference type="SAM" id="Phobius"/>
    </source>
</evidence>
<comment type="caution">
    <text evidence="10">The sequence shown here is derived from an EMBL/GenBank/DDBJ whole genome shotgun (WGS) entry which is preliminary data.</text>
</comment>
<dbReference type="GO" id="GO:0008053">
    <property type="term" value="P:mitochondrial fusion"/>
    <property type="evidence" value="ECO:0007669"/>
    <property type="project" value="InterPro"/>
</dbReference>
<evidence type="ECO:0000256" key="7">
    <source>
        <dbReference type="ARBA" id="ARBA00023136"/>
    </source>
</evidence>
<evidence type="ECO:0000313" key="10">
    <source>
        <dbReference type="EMBL" id="GFN77604.1"/>
    </source>
</evidence>
<feature type="compositionally biased region" description="Low complexity" evidence="8">
    <location>
        <begin position="77"/>
        <end position="94"/>
    </location>
</feature>
<feature type="transmembrane region" description="Helical" evidence="9">
    <location>
        <begin position="28"/>
        <end position="47"/>
    </location>
</feature>
<accession>A0AAV3Y4K4</accession>
<feature type="compositionally biased region" description="Polar residues" evidence="8">
    <location>
        <begin position="98"/>
        <end position="114"/>
    </location>
</feature>
<feature type="region of interest" description="Disordered" evidence="8">
    <location>
        <begin position="57"/>
        <end position="140"/>
    </location>
</feature>
<dbReference type="Proteomes" id="UP000735302">
    <property type="component" value="Unassembled WGS sequence"/>
</dbReference>
<reference evidence="10 11" key="1">
    <citation type="journal article" date="2021" name="Elife">
        <title>Chloroplast acquisition without the gene transfer in kleptoplastic sea slugs, Plakobranchus ocellatus.</title>
        <authorList>
            <person name="Maeda T."/>
            <person name="Takahashi S."/>
            <person name="Yoshida T."/>
            <person name="Shimamura S."/>
            <person name="Takaki Y."/>
            <person name="Nagai Y."/>
            <person name="Toyoda A."/>
            <person name="Suzuki Y."/>
            <person name="Arimoto A."/>
            <person name="Ishii H."/>
            <person name="Satoh N."/>
            <person name="Nishiyama T."/>
            <person name="Hasebe M."/>
            <person name="Maruyama T."/>
            <person name="Minagawa J."/>
            <person name="Obokata J."/>
            <person name="Shigenobu S."/>
        </authorList>
    </citation>
    <scope>NUCLEOTIDE SEQUENCE [LARGE SCALE GENOMIC DNA]</scope>
</reference>
<evidence type="ECO:0000256" key="6">
    <source>
        <dbReference type="ARBA" id="ARBA00023128"/>
    </source>
</evidence>
<dbReference type="PANTHER" id="PTHR21508">
    <property type="entry name" value="MITOGUARDIN"/>
    <property type="match status" value="1"/>
</dbReference>
<evidence type="ECO:0000313" key="11">
    <source>
        <dbReference type="Proteomes" id="UP000735302"/>
    </source>
</evidence>
<feature type="compositionally biased region" description="Basic residues" evidence="8">
    <location>
        <begin position="116"/>
        <end position="125"/>
    </location>
</feature>
<keyword evidence="3 9" id="KW-0812">Transmembrane</keyword>
<dbReference type="EMBL" id="BLXT01000492">
    <property type="protein sequence ID" value="GFN77604.1"/>
    <property type="molecule type" value="Genomic_DNA"/>
</dbReference>
<dbReference type="GO" id="GO:0005741">
    <property type="term" value="C:mitochondrial outer membrane"/>
    <property type="evidence" value="ECO:0007669"/>
    <property type="project" value="UniProtKB-SubCell"/>
</dbReference>
<keyword evidence="11" id="KW-1185">Reference proteome</keyword>
<organism evidence="10 11">
    <name type="scientific">Plakobranchus ocellatus</name>
    <dbReference type="NCBI Taxonomy" id="259542"/>
    <lineage>
        <taxon>Eukaryota</taxon>
        <taxon>Metazoa</taxon>
        <taxon>Spiralia</taxon>
        <taxon>Lophotrochozoa</taxon>
        <taxon>Mollusca</taxon>
        <taxon>Gastropoda</taxon>
        <taxon>Heterobranchia</taxon>
        <taxon>Euthyneura</taxon>
        <taxon>Panpulmonata</taxon>
        <taxon>Sacoglossa</taxon>
        <taxon>Placobranchoidea</taxon>
        <taxon>Plakobranchidae</taxon>
        <taxon>Plakobranchus</taxon>
    </lineage>
</organism>
<keyword evidence="7 9" id="KW-0472">Membrane</keyword>
<sequence length="606" mass="68170">MYRGLQSLRQSLPAEISKLSLLPRPIKLTALSLSLGVALIGALAMFFRRRRKRTQMLQRKLDAKVQQQRRLHGGRPNSLNSLQHNNHTSNNQQHSFKDSSTSSAGNRSFISGSSFRRLRSPHFTKMRTPNGGSNPVTPKRGFTALHAQSSWVRKHHSSSVDGSNIGSGDVGGGLSARTRDLSASLNSLSGLSNTSSSSTITHSGLDLANMSSVDLCQLGMENLSLAISYWEDAIMKLSYLDDQQNHLAIPDADTASLQHRLENLLDLAYRMQDNYERLCERDVENIALESALSVFADRENRADKSFDDDSSDQESFVSCSDMANLADLDFNRDILHHVPLYEAGMLELKYGNVPCRTIRPEMVQCLSDVEFLAKLHGIRLAFQHIFQEEDKKEWFKAMGRRLIGDLLLKADKDADEFYSSYDRMMQFISIESNWTMIEEELRGRGVRCMSFYDIVLDFILMDAFDDLANPPSSVLAVVQNRWLSNGFKETALATAVWSVLKAKRSLLKFNDGFIAHFYSITEQTSPLLAWGFLGPESDLKEMCNFFKDQVLGFIRDIFSFKKVRFTEVESLAADILKLAEAQSDVASERLRPNSPDVTPVASYHAM</sequence>
<keyword evidence="6" id="KW-0496">Mitochondrion</keyword>